<accession>A0A2P6R3S4</accession>
<dbReference type="InterPro" id="IPR048970">
    <property type="entry name" value="OB_Ssb-like"/>
</dbReference>
<sequence length="135" mass="14776">MADSKQAPSKPTFTKVMQLRPMTSGVTLTVKVVNTKIVCPKGRAGGPRGQMRIADCLVGDETAMIIFTARNDQVDLMKEGSTVTLRNAKIDMFKGSMRLAVDKSGRIEVAEPANFTVMENNNLSLIEFDRVDVVI</sequence>
<reference evidence="2 3" key="1">
    <citation type="journal article" date="2018" name="Nat. Genet.">
        <title>The Rosa genome provides new insights in the design of modern roses.</title>
        <authorList>
            <person name="Bendahmane M."/>
        </authorList>
    </citation>
    <scope>NUCLEOTIDE SEQUENCE [LARGE SCALE GENOMIC DNA]</scope>
    <source>
        <strain evidence="3">cv. Old Blush</strain>
    </source>
</reference>
<dbReference type="Proteomes" id="UP000238479">
    <property type="component" value="Chromosome 4"/>
</dbReference>
<dbReference type="OMA" id="PANFTVM"/>
<dbReference type="InterPro" id="IPR012340">
    <property type="entry name" value="NA-bd_OB-fold"/>
</dbReference>
<dbReference type="SUPFAM" id="SSF50249">
    <property type="entry name" value="Nucleic acid-binding proteins"/>
    <property type="match status" value="1"/>
</dbReference>
<protein>
    <submittedName>
        <fullName evidence="2">Putative nucleic acid-binding protein</fullName>
    </submittedName>
</protein>
<dbReference type="CDD" id="cd04491">
    <property type="entry name" value="SoSSB_OBF"/>
    <property type="match status" value="1"/>
</dbReference>
<dbReference type="PANTHER" id="PTHR31472:SF5">
    <property type="entry name" value="OS05G0244600 PROTEIN"/>
    <property type="match status" value="1"/>
</dbReference>
<organism evidence="2 3">
    <name type="scientific">Rosa chinensis</name>
    <name type="common">China rose</name>
    <dbReference type="NCBI Taxonomy" id="74649"/>
    <lineage>
        <taxon>Eukaryota</taxon>
        <taxon>Viridiplantae</taxon>
        <taxon>Streptophyta</taxon>
        <taxon>Embryophyta</taxon>
        <taxon>Tracheophyta</taxon>
        <taxon>Spermatophyta</taxon>
        <taxon>Magnoliopsida</taxon>
        <taxon>eudicotyledons</taxon>
        <taxon>Gunneridae</taxon>
        <taxon>Pentapetalae</taxon>
        <taxon>rosids</taxon>
        <taxon>fabids</taxon>
        <taxon>Rosales</taxon>
        <taxon>Rosaceae</taxon>
        <taxon>Rosoideae</taxon>
        <taxon>Rosoideae incertae sedis</taxon>
        <taxon>Rosa</taxon>
    </lineage>
</organism>
<dbReference type="PANTHER" id="PTHR31472">
    <property type="entry name" value="OS05G0244600 PROTEIN"/>
    <property type="match status" value="1"/>
</dbReference>
<comment type="caution">
    <text evidence="2">The sequence shown here is derived from an EMBL/GenBank/DDBJ whole genome shotgun (WGS) entry which is preliminary data.</text>
</comment>
<evidence type="ECO:0000313" key="2">
    <source>
        <dbReference type="EMBL" id="PRQ41009.1"/>
    </source>
</evidence>
<dbReference type="AlphaFoldDB" id="A0A2P6R3S4"/>
<evidence type="ECO:0000259" key="1">
    <source>
        <dbReference type="Pfam" id="PF21473"/>
    </source>
</evidence>
<dbReference type="Gramene" id="PRQ41009">
    <property type="protein sequence ID" value="PRQ41009"/>
    <property type="gene ID" value="RchiOBHm_Chr4g0442331"/>
</dbReference>
<proteinExistence type="predicted"/>
<gene>
    <name evidence="2" type="ORF">RchiOBHm_Chr4g0442331</name>
</gene>
<dbReference type="Pfam" id="PF21473">
    <property type="entry name" value="OB_Ssb-like"/>
    <property type="match status" value="1"/>
</dbReference>
<name>A0A2P6R3S4_ROSCH</name>
<evidence type="ECO:0000313" key="3">
    <source>
        <dbReference type="Proteomes" id="UP000238479"/>
    </source>
</evidence>
<dbReference type="Gene3D" id="2.40.50.140">
    <property type="entry name" value="Nucleic acid-binding proteins"/>
    <property type="match status" value="1"/>
</dbReference>
<feature type="domain" description="Single-stranded DNA binding protein Ssb-like OB fold" evidence="1">
    <location>
        <begin position="19"/>
        <end position="109"/>
    </location>
</feature>
<dbReference type="EMBL" id="PDCK01000042">
    <property type="protein sequence ID" value="PRQ41009.1"/>
    <property type="molecule type" value="Genomic_DNA"/>
</dbReference>
<keyword evidence="3" id="KW-1185">Reference proteome</keyword>